<evidence type="ECO:0000259" key="5">
    <source>
        <dbReference type="PROSITE" id="PS50931"/>
    </source>
</evidence>
<dbReference type="GO" id="GO:0003700">
    <property type="term" value="F:DNA-binding transcription factor activity"/>
    <property type="evidence" value="ECO:0007669"/>
    <property type="project" value="InterPro"/>
</dbReference>
<gene>
    <name evidence="6" type="ORF">DFK10_09250</name>
</gene>
<keyword evidence="2" id="KW-0805">Transcription regulation</keyword>
<sequence length="292" mass="31819">MALKIEMFRCFEAVVDHGTLADAAEALGRTPSAVSMMLRQFEDHIGAPLFETARKSRLTPLGQAVEAETRRGLEHFDRTVQTIEALSRAQMGYVRVAVTPSLAQTVLPPVLQSFLGRYPDVHVDIRDMDSAAVMAEMKAERADIGLAGAGALPGFDCTRLFADPFGVVCRADHPLARDWNQLSWADLGGETFIANGLCDQIDDPGFAPIRQSARLNVRNTASLLGLVKAGVGVTLLPRLVMLPEFTDLAFLPLADETVRREVWMIAQPRQMLTPAGRALVGEIRDARLDALG</sequence>
<evidence type="ECO:0000313" key="6">
    <source>
        <dbReference type="EMBL" id="PWG16947.1"/>
    </source>
</evidence>
<dbReference type="GO" id="GO:0003677">
    <property type="term" value="F:DNA binding"/>
    <property type="evidence" value="ECO:0007669"/>
    <property type="project" value="UniProtKB-KW"/>
</dbReference>
<reference evidence="7" key="1">
    <citation type="submission" date="2018-05" db="EMBL/GenBank/DDBJ databases">
        <authorList>
            <person name="Du Z."/>
            <person name="Wang X."/>
        </authorList>
    </citation>
    <scope>NUCLEOTIDE SEQUENCE [LARGE SCALE GENOMIC DNA]</scope>
    <source>
        <strain evidence="7">WDS4C29</strain>
    </source>
</reference>
<evidence type="ECO:0000256" key="1">
    <source>
        <dbReference type="ARBA" id="ARBA00009437"/>
    </source>
</evidence>
<dbReference type="PANTHER" id="PTHR30419">
    <property type="entry name" value="HTH-TYPE TRANSCRIPTIONAL REGULATOR YBHD"/>
    <property type="match status" value="1"/>
</dbReference>
<name>A0A2V1P6D6_9RHOB</name>
<dbReference type="SUPFAM" id="SSF46785">
    <property type="entry name" value="Winged helix' DNA-binding domain"/>
    <property type="match status" value="1"/>
</dbReference>
<dbReference type="Pfam" id="PF03466">
    <property type="entry name" value="LysR_substrate"/>
    <property type="match status" value="1"/>
</dbReference>
<dbReference type="AlphaFoldDB" id="A0A2V1P6D6"/>
<keyword evidence="4" id="KW-0804">Transcription</keyword>
<evidence type="ECO:0000313" key="7">
    <source>
        <dbReference type="Proteomes" id="UP000245293"/>
    </source>
</evidence>
<dbReference type="EMBL" id="QETF01000008">
    <property type="protein sequence ID" value="PWG16947.1"/>
    <property type="molecule type" value="Genomic_DNA"/>
</dbReference>
<dbReference type="Proteomes" id="UP000245293">
    <property type="component" value="Unassembled WGS sequence"/>
</dbReference>
<dbReference type="InterPro" id="IPR005119">
    <property type="entry name" value="LysR_subst-bd"/>
</dbReference>
<dbReference type="InterPro" id="IPR036390">
    <property type="entry name" value="WH_DNA-bd_sf"/>
</dbReference>
<dbReference type="Gene3D" id="3.40.190.10">
    <property type="entry name" value="Periplasmic binding protein-like II"/>
    <property type="match status" value="2"/>
</dbReference>
<dbReference type="RefSeq" id="WP_109388741.1">
    <property type="nucleotide sequence ID" value="NZ_QETF01000008.1"/>
</dbReference>
<dbReference type="SUPFAM" id="SSF53850">
    <property type="entry name" value="Periplasmic binding protein-like II"/>
    <property type="match status" value="1"/>
</dbReference>
<proteinExistence type="inferred from homology"/>
<dbReference type="OrthoDB" id="3252676at2"/>
<dbReference type="PANTHER" id="PTHR30419:SF8">
    <property type="entry name" value="NITROGEN ASSIMILATION TRANSCRIPTIONAL ACTIVATOR-RELATED"/>
    <property type="match status" value="1"/>
</dbReference>
<evidence type="ECO:0000256" key="3">
    <source>
        <dbReference type="ARBA" id="ARBA00023125"/>
    </source>
</evidence>
<keyword evidence="7" id="KW-1185">Reference proteome</keyword>
<organism evidence="6 7">
    <name type="scientific">Salibaculum griseiflavum</name>
    <dbReference type="NCBI Taxonomy" id="1914409"/>
    <lineage>
        <taxon>Bacteria</taxon>
        <taxon>Pseudomonadati</taxon>
        <taxon>Pseudomonadota</taxon>
        <taxon>Alphaproteobacteria</taxon>
        <taxon>Rhodobacterales</taxon>
        <taxon>Roseobacteraceae</taxon>
        <taxon>Salibaculum</taxon>
    </lineage>
</organism>
<dbReference type="InterPro" id="IPR036388">
    <property type="entry name" value="WH-like_DNA-bd_sf"/>
</dbReference>
<dbReference type="GO" id="GO:0005829">
    <property type="term" value="C:cytosol"/>
    <property type="evidence" value="ECO:0007669"/>
    <property type="project" value="TreeGrafter"/>
</dbReference>
<comment type="caution">
    <text evidence="6">The sequence shown here is derived from an EMBL/GenBank/DDBJ whole genome shotgun (WGS) entry which is preliminary data.</text>
</comment>
<dbReference type="Gene3D" id="1.10.10.10">
    <property type="entry name" value="Winged helix-like DNA-binding domain superfamily/Winged helix DNA-binding domain"/>
    <property type="match status" value="1"/>
</dbReference>
<accession>A0A2V1P6D6</accession>
<feature type="domain" description="HTH lysR-type" evidence="5">
    <location>
        <begin position="3"/>
        <end position="61"/>
    </location>
</feature>
<protein>
    <submittedName>
        <fullName evidence="6">LysR family transcriptional regulator</fullName>
    </submittedName>
</protein>
<keyword evidence="3" id="KW-0238">DNA-binding</keyword>
<dbReference type="InterPro" id="IPR050950">
    <property type="entry name" value="HTH-type_LysR_regulators"/>
</dbReference>
<comment type="similarity">
    <text evidence="1">Belongs to the LysR transcriptional regulatory family.</text>
</comment>
<evidence type="ECO:0000256" key="2">
    <source>
        <dbReference type="ARBA" id="ARBA00023015"/>
    </source>
</evidence>
<evidence type="ECO:0000256" key="4">
    <source>
        <dbReference type="ARBA" id="ARBA00023163"/>
    </source>
</evidence>
<dbReference type="Pfam" id="PF00126">
    <property type="entry name" value="HTH_1"/>
    <property type="match status" value="1"/>
</dbReference>
<dbReference type="PROSITE" id="PS50931">
    <property type="entry name" value="HTH_LYSR"/>
    <property type="match status" value="1"/>
</dbReference>
<dbReference type="InterPro" id="IPR000847">
    <property type="entry name" value="LysR_HTH_N"/>
</dbReference>